<dbReference type="EMBL" id="PHRB01000009">
    <property type="protein sequence ID" value="PJO66074.1"/>
    <property type="molecule type" value="Genomic_DNA"/>
</dbReference>
<dbReference type="AlphaFoldDB" id="A0AAX0UC83"/>
<gene>
    <name evidence="1" type="ORF">CWD88_11395</name>
</gene>
<evidence type="ECO:0000313" key="2">
    <source>
        <dbReference type="Proteomes" id="UP000231878"/>
    </source>
</evidence>
<dbReference type="Proteomes" id="UP000231878">
    <property type="component" value="Unassembled WGS sequence"/>
</dbReference>
<reference evidence="1 2" key="1">
    <citation type="submission" date="2017-11" db="EMBL/GenBank/DDBJ databases">
        <title>Molecular characterization of Burkholderia pseudomallei and closely related isolates from Vietnam.</title>
        <authorList>
            <person name="Ustinov D.V."/>
            <person name="Antonov A.S."/>
            <person name="Avdusheva E.F."/>
            <person name="Shpak I.M."/>
            <person name="Zakharova I.B."/>
            <person name="Thi L.A."/>
            <person name="Teteryatnikova N."/>
            <person name="Lopasteyskaya Y.A."/>
            <person name="Kuzyutina J.A."/>
            <person name="Ngo T.N."/>
            <person name="Victorov D.V."/>
        </authorList>
    </citation>
    <scope>NUCLEOTIDE SEQUENCE [LARGE SCALE GENOMIC DNA]</scope>
    <source>
        <strain evidence="1 2">V1512</strain>
    </source>
</reference>
<dbReference type="RefSeq" id="WP_038709406.1">
    <property type="nucleotide sequence ID" value="NZ_JAGEUQ010000023.1"/>
</dbReference>
<evidence type="ECO:0000313" key="1">
    <source>
        <dbReference type="EMBL" id="PJO66074.1"/>
    </source>
</evidence>
<name>A0AAX0UC83_BURPE</name>
<sequence length="42" mass="4124">MPARNDLLAAQTAYADSYGAALSAAASLALATGTVAQTPEAQ</sequence>
<organism evidence="1 2">
    <name type="scientific">Burkholderia pseudomallei</name>
    <name type="common">Pseudomonas pseudomallei</name>
    <dbReference type="NCBI Taxonomy" id="28450"/>
    <lineage>
        <taxon>Bacteria</taxon>
        <taxon>Pseudomonadati</taxon>
        <taxon>Pseudomonadota</taxon>
        <taxon>Betaproteobacteria</taxon>
        <taxon>Burkholderiales</taxon>
        <taxon>Burkholderiaceae</taxon>
        <taxon>Burkholderia</taxon>
        <taxon>pseudomallei group</taxon>
    </lineage>
</organism>
<proteinExistence type="predicted"/>
<comment type="caution">
    <text evidence="1">The sequence shown here is derived from an EMBL/GenBank/DDBJ whole genome shotgun (WGS) entry which is preliminary data.</text>
</comment>
<accession>A0AAX0UC83</accession>
<protein>
    <submittedName>
        <fullName evidence="1">Transporter</fullName>
    </submittedName>
</protein>